<reference evidence="2" key="1">
    <citation type="submission" date="2014-11" db="EMBL/GenBank/DDBJ databases">
        <authorList>
            <person name="Amaro Gonzalez C."/>
        </authorList>
    </citation>
    <scope>NUCLEOTIDE SEQUENCE</scope>
</reference>
<evidence type="ECO:0000256" key="1">
    <source>
        <dbReference type="SAM" id="MobiDB-lite"/>
    </source>
</evidence>
<protein>
    <submittedName>
        <fullName evidence="2">Uncharacterized protein</fullName>
    </submittedName>
</protein>
<sequence>MCTCIQWMLKGRCLNIDVSKDRSEQPKYPLSTLKSPTLNIS</sequence>
<dbReference type="EMBL" id="GBXM01093187">
    <property type="protein sequence ID" value="JAH15390.1"/>
    <property type="molecule type" value="Transcribed_RNA"/>
</dbReference>
<feature type="compositionally biased region" description="Polar residues" evidence="1">
    <location>
        <begin position="32"/>
        <end position="41"/>
    </location>
</feature>
<accession>A0A0E9QGE0</accession>
<feature type="region of interest" description="Disordered" evidence="1">
    <location>
        <begin position="21"/>
        <end position="41"/>
    </location>
</feature>
<organism evidence="2">
    <name type="scientific">Anguilla anguilla</name>
    <name type="common">European freshwater eel</name>
    <name type="synonym">Muraena anguilla</name>
    <dbReference type="NCBI Taxonomy" id="7936"/>
    <lineage>
        <taxon>Eukaryota</taxon>
        <taxon>Metazoa</taxon>
        <taxon>Chordata</taxon>
        <taxon>Craniata</taxon>
        <taxon>Vertebrata</taxon>
        <taxon>Euteleostomi</taxon>
        <taxon>Actinopterygii</taxon>
        <taxon>Neopterygii</taxon>
        <taxon>Teleostei</taxon>
        <taxon>Anguilliformes</taxon>
        <taxon>Anguillidae</taxon>
        <taxon>Anguilla</taxon>
    </lineage>
</organism>
<reference evidence="2" key="2">
    <citation type="journal article" date="2015" name="Fish Shellfish Immunol.">
        <title>Early steps in the European eel (Anguilla anguilla)-Vibrio vulnificus interaction in the gills: Role of the RtxA13 toxin.</title>
        <authorList>
            <person name="Callol A."/>
            <person name="Pajuelo D."/>
            <person name="Ebbesson L."/>
            <person name="Teles M."/>
            <person name="MacKenzie S."/>
            <person name="Amaro C."/>
        </authorList>
    </citation>
    <scope>NUCLEOTIDE SEQUENCE</scope>
</reference>
<name>A0A0E9QGE0_ANGAN</name>
<evidence type="ECO:0000313" key="2">
    <source>
        <dbReference type="EMBL" id="JAH15390.1"/>
    </source>
</evidence>
<proteinExistence type="predicted"/>
<dbReference type="AlphaFoldDB" id="A0A0E9QGE0"/>